<dbReference type="AlphaFoldDB" id="A0A401T0F3"/>
<evidence type="ECO:0000256" key="4">
    <source>
        <dbReference type="ARBA" id="ARBA00022803"/>
    </source>
</evidence>
<dbReference type="OMA" id="VMPGCKP"/>
<sequence>MADDDEEVVSGPVCSYLTYKSEGDRLYILGEYEKAINSYTHALQQEPKNRNCLVARSRCYLAMGNTTLALKDAEASQLGNKEFYKGLYRKAESLYAKGEFELALMFYHRGHKLRPDDRNFRLGIQKAREAIDNSVGSPSSVKLETRGDLSFFYRREEKVLPKTKSQLRRQKLNLKQQSMKTEQDAPKTNKTVRVLLGELYGDKEYLENLLLDKELMKTNTESGGTIQELIVNGITFLDTRTEFWRQQKPIFAREREQRIKAQSWKTQRKQAETEQTTFILQRMEEIDMLLADGYPEECKTKAMELVQIVKEWSQREVPNKAEFLGNLYNVIGLAQVELGEFEDALTSHQKDLQIARKFDNLEAKSRALDNIGRVYARIGEFSKAVEVWSEKEPLTKTHLERTWLFHEIGRCHLELGNNVEARDYGLKALASAQKTGDEEWKMNANVLVAQAELKQSKLQTAVTFFEQALSKARLLNDEPAQEAISNALKDNKRQIEQAEQLKQKEIEQLHEKQRAHRLKQTKTQSGDTENTTREVKLEQGETAEDGEIEKETAEEVEAEKEESAEEVTEKEETGDDIENEKEEAAEEETDKGETAEEAAAPKNE</sequence>
<keyword evidence="12" id="KW-1185">Reference proteome</keyword>
<dbReference type="GO" id="GO:0005930">
    <property type="term" value="C:axoneme"/>
    <property type="evidence" value="ECO:0007669"/>
    <property type="project" value="UniProtKB-SubCell"/>
</dbReference>
<dbReference type="Pfam" id="PF13424">
    <property type="entry name" value="TPR_12"/>
    <property type="match status" value="1"/>
</dbReference>
<keyword evidence="6" id="KW-0966">Cell projection</keyword>
<keyword evidence="4 9" id="KW-0802">TPR repeat</keyword>
<feature type="compositionally biased region" description="Acidic residues" evidence="10">
    <location>
        <begin position="541"/>
        <end position="590"/>
    </location>
</feature>
<evidence type="ECO:0000313" key="12">
    <source>
        <dbReference type="Proteomes" id="UP000287033"/>
    </source>
</evidence>
<evidence type="ECO:0000256" key="1">
    <source>
        <dbReference type="ARBA" id="ARBA00004430"/>
    </source>
</evidence>
<comment type="subcellular location">
    <subcellularLocation>
        <location evidence="1">Cytoplasm</location>
        <location evidence="1">Cytoskeleton</location>
        <location evidence="1">Cilium axoneme</location>
    </subcellularLocation>
</comment>
<feature type="compositionally biased region" description="Basic and acidic residues" evidence="10">
    <location>
        <begin position="530"/>
        <end position="539"/>
    </location>
</feature>
<name>A0A401T0F3_CHIPU</name>
<dbReference type="PROSITE" id="PS50005">
    <property type="entry name" value="TPR"/>
    <property type="match status" value="2"/>
</dbReference>
<dbReference type="OrthoDB" id="10268002at2759"/>
<dbReference type="Proteomes" id="UP000287033">
    <property type="component" value="Unassembled WGS sequence"/>
</dbReference>
<dbReference type="EMBL" id="BEZZ01000787">
    <property type="protein sequence ID" value="GCC36101.1"/>
    <property type="molecule type" value="Genomic_DNA"/>
</dbReference>
<keyword evidence="2" id="KW-0963">Cytoplasm</keyword>
<evidence type="ECO:0000256" key="8">
    <source>
        <dbReference type="ARBA" id="ARBA00034143"/>
    </source>
</evidence>
<dbReference type="InterPro" id="IPR011990">
    <property type="entry name" value="TPR-like_helical_dom_sf"/>
</dbReference>
<evidence type="ECO:0000313" key="11">
    <source>
        <dbReference type="EMBL" id="GCC36101.1"/>
    </source>
</evidence>
<organism evidence="11 12">
    <name type="scientific">Chiloscyllium punctatum</name>
    <name type="common">Brownbanded bambooshark</name>
    <name type="synonym">Hemiscyllium punctatum</name>
    <dbReference type="NCBI Taxonomy" id="137246"/>
    <lineage>
        <taxon>Eukaryota</taxon>
        <taxon>Metazoa</taxon>
        <taxon>Chordata</taxon>
        <taxon>Craniata</taxon>
        <taxon>Vertebrata</taxon>
        <taxon>Chondrichthyes</taxon>
        <taxon>Elasmobranchii</taxon>
        <taxon>Galeomorphii</taxon>
        <taxon>Galeoidea</taxon>
        <taxon>Orectolobiformes</taxon>
        <taxon>Hemiscylliidae</taxon>
        <taxon>Chiloscyllium</taxon>
    </lineage>
</organism>
<evidence type="ECO:0000256" key="5">
    <source>
        <dbReference type="ARBA" id="ARBA00023212"/>
    </source>
</evidence>
<accession>A0A401T0F3</accession>
<feature type="repeat" description="TPR" evidence="9">
    <location>
        <begin position="16"/>
        <end position="49"/>
    </location>
</feature>
<reference evidence="11 12" key="1">
    <citation type="journal article" date="2018" name="Nat. Ecol. Evol.">
        <title>Shark genomes provide insights into elasmobranch evolution and the origin of vertebrates.</title>
        <authorList>
            <person name="Hara Y"/>
            <person name="Yamaguchi K"/>
            <person name="Onimaru K"/>
            <person name="Kadota M"/>
            <person name="Koyanagi M"/>
            <person name="Keeley SD"/>
            <person name="Tatsumi K"/>
            <person name="Tanaka K"/>
            <person name="Motone F"/>
            <person name="Kageyama Y"/>
            <person name="Nozu R"/>
            <person name="Adachi N"/>
            <person name="Nishimura O"/>
            <person name="Nakagawa R"/>
            <person name="Tanegashima C"/>
            <person name="Kiyatake I"/>
            <person name="Matsumoto R"/>
            <person name="Murakumo K"/>
            <person name="Nishida K"/>
            <person name="Terakita A"/>
            <person name="Kuratani S"/>
            <person name="Sato K"/>
            <person name="Hyodo S Kuraku.S."/>
        </authorList>
    </citation>
    <scope>NUCLEOTIDE SEQUENCE [LARGE SCALE GENOMIC DNA]</scope>
</reference>
<dbReference type="SUPFAM" id="SSF48452">
    <property type="entry name" value="TPR-like"/>
    <property type="match status" value="2"/>
</dbReference>
<feature type="region of interest" description="Disordered" evidence="10">
    <location>
        <begin position="510"/>
        <end position="604"/>
    </location>
</feature>
<dbReference type="InterPro" id="IPR019734">
    <property type="entry name" value="TPR_rpt"/>
</dbReference>
<gene>
    <name evidence="11" type="ORF">chiPu_0014593</name>
</gene>
<proteinExistence type="predicted"/>
<evidence type="ECO:0000256" key="3">
    <source>
        <dbReference type="ARBA" id="ARBA00022737"/>
    </source>
</evidence>
<evidence type="ECO:0000256" key="6">
    <source>
        <dbReference type="ARBA" id="ARBA00023273"/>
    </source>
</evidence>
<evidence type="ECO:0000256" key="2">
    <source>
        <dbReference type="ARBA" id="ARBA00022490"/>
    </source>
</evidence>
<keyword evidence="5" id="KW-0206">Cytoskeleton</keyword>
<dbReference type="Gene3D" id="1.25.40.10">
    <property type="entry name" value="Tetratricopeptide repeat domain"/>
    <property type="match status" value="2"/>
</dbReference>
<dbReference type="InterPro" id="IPR040111">
    <property type="entry name" value="ODAD4"/>
</dbReference>
<dbReference type="PANTHER" id="PTHR23040:SF1">
    <property type="entry name" value="OUTER DYNEIN ARM-DOCKING COMPLEX SUBUNIT 4"/>
    <property type="match status" value="1"/>
</dbReference>
<dbReference type="STRING" id="137246.A0A401T0F3"/>
<dbReference type="FunFam" id="1.25.40.10:FF:000795">
    <property type="entry name" value="Tetratricopeptide repeat protein 25"/>
    <property type="match status" value="1"/>
</dbReference>
<dbReference type="SMART" id="SM00028">
    <property type="entry name" value="TPR"/>
    <property type="match status" value="6"/>
</dbReference>
<evidence type="ECO:0000256" key="7">
    <source>
        <dbReference type="ARBA" id="ARBA00034139"/>
    </source>
</evidence>
<keyword evidence="3" id="KW-0677">Repeat</keyword>
<feature type="repeat" description="TPR" evidence="9">
    <location>
        <begin position="365"/>
        <end position="398"/>
    </location>
</feature>
<evidence type="ECO:0000256" key="10">
    <source>
        <dbReference type="SAM" id="MobiDB-lite"/>
    </source>
</evidence>
<dbReference type="PANTHER" id="PTHR23040">
    <property type="match status" value="1"/>
</dbReference>
<protein>
    <recommendedName>
        <fullName evidence="7">Outer dynein arm-docking complex subunit 4</fullName>
    </recommendedName>
    <alternativeName>
        <fullName evidence="8">Tetratricopeptide repeat protein 25</fullName>
    </alternativeName>
</protein>
<comment type="caution">
    <text evidence="11">The sequence shown here is derived from an EMBL/GenBank/DDBJ whole genome shotgun (WGS) entry which is preliminary data.</text>
</comment>
<evidence type="ECO:0000256" key="9">
    <source>
        <dbReference type="PROSITE-ProRule" id="PRU00339"/>
    </source>
</evidence>